<evidence type="ECO:0000313" key="3">
    <source>
        <dbReference type="Proteomes" id="UP001151760"/>
    </source>
</evidence>
<dbReference type="EMBL" id="BQNB010009179">
    <property type="protein sequence ID" value="GJS59856.1"/>
    <property type="molecule type" value="Genomic_DNA"/>
</dbReference>
<protein>
    <recommendedName>
        <fullName evidence="4">BED-type domain-containing protein</fullName>
    </recommendedName>
</protein>
<accession>A0ABQ4X3V1</accession>
<reference evidence="2" key="2">
    <citation type="submission" date="2022-01" db="EMBL/GenBank/DDBJ databases">
        <authorList>
            <person name="Yamashiro T."/>
            <person name="Shiraishi A."/>
            <person name="Satake H."/>
            <person name="Nakayama K."/>
        </authorList>
    </citation>
    <scope>NUCLEOTIDE SEQUENCE</scope>
</reference>
<evidence type="ECO:0000256" key="1">
    <source>
        <dbReference type="SAM" id="MobiDB-lite"/>
    </source>
</evidence>
<name>A0ABQ4X3V1_9ASTR</name>
<proteinExistence type="predicted"/>
<comment type="caution">
    <text evidence="2">The sequence shown here is derived from an EMBL/GenBank/DDBJ whole genome shotgun (WGS) entry which is preliminary data.</text>
</comment>
<reference evidence="2" key="1">
    <citation type="journal article" date="2022" name="Int. J. Mol. Sci.">
        <title>Draft Genome of Tanacetum Coccineum: Genomic Comparison of Closely Related Tanacetum-Family Plants.</title>
        <authorList>
            <person name="Yamashiro T."/>
            <person name="Shiraishi A."/>
            <person name="Nakayama K."/>
            <person name="Satake H."/>
        </authorList>
    </citation>
    <scope>NUCLEOTIDE SEQUENCE</scope>
</reference>
<gene>
    <name evidence="2" type="ORF">Tco_0654640</name>
</gene>
<sequence>MSDGTTKAQCKLCFQFLSSGSNSTLKAHINNKYCETLKSVPEAGQSAQDGGNFMYNPDVVRPSHSPSWKEDSFEINVLLEESETEGTSARSSGAARDEAGPPRQDYINQSFEASMRNRILRLEQDDSPYLLGKAKGTYWSDIRLMLEHALSQNEYNRLLEFENALLII</sequence>
<keyword evidence="3" id="KW-1185">Reference proteome</keyword>
<evidence type="ECO:0000313" key="2">
    <source>
        <dbReference type="EMBL" id="GJS59856.1"/>
    </source>
</evidence>
<feature type="region of interest" description="Disordered" evidence="1">
    <location>
        <begin position="81"/>
        <end position="105"/>
    </location>
</feature>
<evidence type="ECO:0008006" key="4">
    <source>
        <dbReference type="Google" id="ProtNLM"/>
    </source>
</evidence>
<organism evidence="2 3">
    <name type="scientific">Tanacetum coccineum</name>
    <dbReference type="NCBI Taxonomy" id="301880"/>
    <lineage>
        <taxon>Eukaryota</taxon>
        <taxon>Viridiplantae</taxon>
        <taxon>Streptophyta</taxon>
        <taxon>Embryophyta</taxon>
        <taxon>Tracheophyta</taxon>
        <taxon>Spermatophyta</taxon>
        <taxon>Magnoliopsida</taxon>
        <taxon>eudicotyledons</taxon>
        <taxon>Gunneridae</taxon>
        <taxon>Pentapetalae</taxon>
        <taxon>asterids</taxon>
        <taxon>campanulids</taxon>
        <taxon>Asterales</taxon>
        <taxon>Asteraceae</taxon>
        <taxon>Asteroideae</taxon>
        <taxon>Anthemideae</taxon>
        <taxon>Anthemidinae</taxon>
        <taxon>Tanacetum</taxon>
    </lineage>
</organism>
<dbReference type="Proteomes" id="UP001151760">
    <property type="component" value="Unassembled WGS sequence"/>
</dbReference>